<gene>
    <name evidence="10" type="primary">xth</name>
    <name evidence="10" type="ORF">LG943_14175</name>
</gene>
<evidence type="ECO:0000313" key="11">
    <source>
        <dbReference type="Proteomes" id="UP001140076"/>
    </source>
</evidence>
<keyword evidence="6" id="KW-0464">Manganese</keyword>
<evidence type="ECO:0000256" key="3">
    <source>
        <dbReference type="ARBA" id="ARBA00022801"/>
    </source>
</evidence>
<evidence type="ECO:0000313" key="10">
    <source>
        <dbReference type="EMBL" id="MDA0565453.1"/>
    </source>
</evidence>
<dbReference type="EC" id="3.1.11.2" evidence="10"/>
<keyword evidence="2 6" id="KW-0479">Metal-binding</keyword>
<keyword evidence="11" id="KW-1185">Reference proteome</keyword>
<dbReference type="InterPro" id="IPR037493">
    <property type="entry name" value="ExoIII-like"/>
</dbReference>
<dbReference type="InterPro" id="IPR004808">
    <property type="entry name" value="AP_endonuc_1"/>
</dbReference>
<dbReference type="EMBL" id="JAJAQC010000021">
    <property type="protein sequence ID" value="MDA0565453.1"/>
    <property type="molecule type" value="Genomic_DNA"/>
</dbReference>
<sequence>MRIATWNVNSVRARAERIAAWLERSDIDVAAVQETKCRDDQFPTELFTELGYEVAHHGLSQWNGVAVLSRVGITDVQIGFPGQPGWGDPAAPEARALGATCGGVRVWSLYIPNGREIDDPHYAYKLRWLEALRDYAAGCLATDPAAQMALCGDFNIAPQDDDVWDMAEFEGRTHVTKPERDAFRAVVDAGFAEVVRPFAPGPGVYTYWDYKQLSFPKRKGMRIDFVLASPALAARVSGALIDREERKGKGASDHAPVIVELDRTAQETSDAADAAGATAPPQV</sequence>
<protein>
    <submittedName>
        <fullName evidence="10">Exodeoxyribonuclease III</fullName>
        <ecNumber evidence="10">3.1.11.2</ecNumber>
    </submittedName>
</protein>
<evidence type="ECO:0000256" key="1">
    <source>
        <dbReference type="ARBA" id="ARBA00007092"/>
    </source>
</evidence>
<feature type="binding site" evidence="6">
    <location>
        <position position="253"/>
    </location>
    <ligand>
        <name>Mg(2+)</name>
        <dbReference type="ChEBI" id="CHEBI:18420"/>
        <label>1</label>
    </ligand>
</feature>
<dbReference type="PROSITE" id="PS51435">
    <property type="entry name" value="AP_NUCLEASE_F1_4"/>
    <property type="match status" value="1"/>
</dbReference>
<keyword evidence="3 10" id="KW-0378">Hydrolase</keyword>
<dbReference type="PANTHER" id="PTHR43250:SF2">
    <property type="entry name" value="EXODEOXYRIBONUCLEASE III"/>
    <property type="match status" value="1"/>
</dbReference>
<evidence type="ECO:0000256" key="8">
    <source>
        <dbReference type="SAM" id="MobiDB-lite"/>
    </source>
</evidence>
<dbReference type="GO" id="GO:0006281">
    <property type="term" value="P:DNA repair"/>
    <property type="evidence" value="ECO:0007669"/>
    <property type="project" value="InterPro"/>
</dbReference>
<reference evidence="10" key="1">
    <citation type="submission" date="2021-10" db="EMBL/GenBank/DDBJ databases">
        <title>Streptomonospora sp. nov., isolated from mangrove soil.</title>
        <authorList>
            <person name="Chen X."/>
            <person name="Ge X."/>
            <person name="Liu W."/>
        </authorList>
    </citation>
    <scope>NUCLEOTIDE SEQUENCE</scope>
    <source>
        <strain evidence="10">S1-112</strain>
    </source>
</reference>
<keyword evidence="4 6" id="KW-0460">Magnesium</keyword>
<feature type="site" description="Transition state stabilizer" evidence="7">
    <location>
        <position position="155"/>
    </location>
</feature>
<dbReference type="Proteomes" id="UP001140076">
    <property type="component" value="Unassembled WGS sequence"/>
</dbReference>
<dbReference type="SUPFAM" id="SSF56219">
    <property type="entry name" value="DNase I-like"/>
    <property type="match status" value="1"/>
</dbReference>
<comment type="similarity">
    <text evidence="1">Belongs to the DNA repair enzymes AP/ExoA family.</text>
</comment>
<feature type="compositionally biased region" description="Low complexity" evidence="8">
    <location>
        <begin position="266"/>
        <end position="283"/>
    </location>
</feature>
<dbReference type="InterPro" id="IPR036691">
    <property type="entry name" value="Endo/exonu/phosph_ase_sf"/>
</dbReference>
<feature type="binding site" evidence="6">
    <location>
        <position position="254"/>
    </location>
    <ligand>
        <name>Mg(2+)</name>
        <dbReference type="ChEBI" id="CHEBI:18420"/>
        <label>1</label>
    </ligand>
</feature>
<comment type="cofactor">
    <cofactor evidence="6">
        <name>Mg(2+)</name>
        <dbReference type="ChEBI" id="CHEBI:18420"/>
    </cofactor>
    <cofactor evidence="6">
        <name>Mn(2+)</name>
        <dbReference type="ChEBI" id="CHEBI:29035"/>
    </cofactor>
    <text evidence="6">Probably binds two magnesium or manganese ions per subunit.</text>
</comment>
<accession>A0A9X3SE09</accession>
<dbReference type="NCBIfam" id="TIGR00633">
    <property type="entry name" value="xth"/>
    <property type="match status" value="1"/>
</dbReference>
<evidence type="ECO:0000256" key="5">
    <source>
        <dbReference type="PIRSR" id="PIRSR604808-1"/>
    </source>
</evidence>
<dbReference type="GO" id="GO:0046872">
    <property type="term" value="F:metal ion binding"/>
    <property type="evidence" value="ECO:0007669"/>
    <property type="project" value="UniProtKB-KW"/>
</dbReference>
<dbReference type="AlphaFoldDB" id="A0A9X3SE09"/>
<feature type="domain" description="Endonuclease/exonuclease/phosphatase" evidence="9">
    <location>
        <begin position="4"/>
        <end position="254"/>
    </location>
</feature>
<dbReference type="GO" id="GO:0008311">
    <property type="term" value="F:double-stranded DNA 3'-5' DNA exonuclease activity"/>
    <property type="evidence" value="ECO:0007669"/>
    <property type="project" value="UniProtKB-EC"/>
</dbReference>
<dbReference type="RefSeq" id="WP_270072728.1">
    <property type="nucleotide sequence ID" value="NZ_JAJAQC010000021.1"/>
</dbReference>
<feature type="site" description="Important for catalytic activity" evidence="7">
    <location>
        <position position="224"/>
    </location>
</feature>
<feature type="binding site" evidence="6">
    <location>
        <position position="155"/>
    </location>
    <ligand>
        <name>Mg(2+)</name>
        <dbReference type="ChEBI" id="CHEBI:18420"/>
        <label>1</label>
    </ligand>
</feature>
<comment type="caution">
    <text evidence="10">The sequence shown here is derived from an EMBL/GenBank/DDBJ whole genome shotgun (WGS) entry which is preliminary data.</text>
</comment>
<dbReference type="NCBIfam" id="TIGR00195">
    <property type="entry name" value="exoDNase_III"/>
    <property type="match status" value="1"/>
</dbReference>
<evidence type="ECO:0000259" key="9">
    <source>
        <dbReference type="Pfam" id="PF03372"/>
    </source>
</evidence>
<feature type="binding site" evidence="6">
    <location>
        <position position="34"/>
    </location>
    <ligand>
        <name>Mg(2+)</name>
        <dbReference type="ChEBI" id="CHEBI:18420"/>
        <label>1</label>
    </ligand>
</feature>
<evidence type="ECO:0000256" key="4">
    <source>
        <dbReference type="ARBA" id="ARBA00022842"/>
    </source>
</evidence>
<name>A0A9X3SE09_9ACTN</name>
<feature type="active site" description="Proton donor/acceptor" evidence="5">
    <location>
        <position position="153"/>
    </location>
</feature>
<dbReference type="Pfam" id="PF03372">
    <property type="entry name" value="Exo_endo_phos"/>
    <property type="match status" value="1"/>
</dbReference>
<feature type="site" description="Interaction with DNA substrate" evidence="7">
    <location>
        <position position="254"/>
    </location>
</feature>
<evidence type="ECO:0000256" key="7">
    <source>
        <dbReference type="PIRSR" id="PIRSR604808-3"/>
    </source>
</evidence>
<dbReference type="InterPro" id="IPR005135">
    <property type="entry name" value="Endo/exonuclease/phosphatase"/>
</dbReference>
<feature type="active site" description="Proton acceptor" evidence="5">
    <location>
        <position position="254"/>
    </location>
</feature>
<proteinExistence type="inferred from homology"/>
<feature type="binding site" evidence="6">
    <location>
        <position position="7"/>
    </location>
    <ligand>
        <name>Mg(2+)</name>
        <dbReference type="ChEBI" id="CHEBI:18420"/>
        <label>1</label>
    </ligand>
</feature>
<evidence type="ECO:0000256" key="2">
    <source>
        <dbReference type="ARBA" id="ARBA00022723"/>
    </source>
</evidence>
<feature type="region of interest" description="Disordered" evidence="8">
    <location>
        <begin position="245"/>
        <end position="283"/>
    </location>
</feature>
<organism evidence="10 11">
    <name type="scientific">Streptomonospora mangrovi</name>
    <dbReference type="NCBI Taxonomy" id="2883123"/>
    <lineage>
        <taxon>Bacteria</taxon>
        <taxon>Bacillati</taxon>
        <taxon>Actinomycetota</taxon>
        <taxon>Actinomycetes</taxon>
        <taxon>Streptosporangiales</taxon>
        <taxon>Nocardiopsidaceae</taxon>
        <taxon>Streptomonospora</taxon>
    </lineage>
</organism>
<dbReference type="Gene3D" id="3.60.10.10">
    <property type="entry name" value="Endonuclease/exonuclease/phosphatase"/>
    <property type="match status" value="1"/>
</dbReference>
<evidence type="ECO:0000256" key="6">
    <source>
        <dbReference type="PIRSR" id="PIRSR604808-2"/>
    </source>
</evidence>
<feature type="active site" evidence="5">
    <location>
        <position position="110"/>
    </location>
</feature>
<dbReference type="CDD" id="cd09086">
    <property type="entry name" value="ExoIII-like_AP-endo"/>
    <property type="match status" value="1"/>
</dbReference>
<feature type="binding site" evidence="6">
    <location>
        <position position="153"/>
    </location>
    <ligand>
        <name>Mg(2+)</name>
        <dbReference type="ChEBI" id="CHEBI:18420"/>
        <label>1</label>
    </ligand>
</feature>
<dbReference type="PANTHER" id="PTHR43250">
    <property type="entry name" value="EXODEOXYRIBONUCLEASE III"/>
    <property type="match status" value="1"/>
</dbReference>